<sequence>MVRKLKYHEQKLLKKVDFINWEVDNNLHEVKVLRKYHIEKREDYTKYNKLSRNIRDLAQKIRDLDEKDGFRGQSTHRLLEKLYSIGLVPTKQNLSLTEKVTASSFCRRRLPSIMLNLRMAQNLKTAITFIEQGRILKDKINLYSNMEDFVTWVDSSKIKQHVMNYNDEVSESVICLHSLKHTVKCHFLLEIMVNLDDISFAEG</sequence>
<dbReference type="InterPro" id="IPR001912">
    <property type="entry name" value="Ribosomal_uS4_N"/>
</dbReference>
<evidence type="ECO:0000313" key="6">
    <source>
        <dbReference type="Proteomes" id="UP000265040"/>
    </source>
</evidence>
<keyword evidence="2" id="KW-0694">RNA-binding</keyword>
<dbReference type="PANTHER" id="PTHR11831:SF1">
    <property type="entry name" value="U3 SMALL NUCLEOLAR RIBONUCLEOPROTEIN PROTEIN IMP3"/>
    <property type="match status" value="1"/>
</dbReference>
<dbReference type="GeneTree" id="ENSGT00550000075090"/>
<dbReference type="GO" id="GO:0006364">
    <property type="term" value="P:rRNA processing"/>
    <property type="evidence" value="ECO:0007669"/>
    <property type="project" value="TreeGrafter"/>
</dbReference>
<evidence type="ECO:0000313" key="5">
    <source>
        <dbReference type="Ensembl" id="ENSATEP00000044316.1"/>
    </source>
</evidence>
<dbReference type="Ensembl" id="ENSATET00000071889.2">
    <property type="protein sequence ID" value="ENSATEP00000044316.1"/>
    <property type="gene ID" value="ENSATEG00000020021.3"/>
</dbReference>
<evidence type="ECO:0000256" key="1">
    <source>
        <dbReference type="ARBA" id="ARBA00007465"/>
    </source>
</evidence>
<reference evidence="5" key="1">
    <citation type="submission" date="2021-04" db="EMBL/GenBank/DDBJ databases">
        <authorList>
            <consortium name="Wellcome Sanger Institute Data Sharing"/>
        </authorList>
    </citation>
    <scope>NUCLEOTIDE SEQUENCE [LARGE SCALE GENOMIC DNA]</scope>
</reference>
<dbReference type="OrthoDB" id="10248812at2759"/>
<dbReference type="GO" id="GO:0042274">
    <property type="term" value="P:ribosomal small subunit biogenesis"/>
    <property type="evidence" value="ECO:0007669"/>
    <property type="project" value="TreeGrafter"/>
</dbReference>
<proteinExistence type="inferred from homology"/>
<keyword evidence="3" id="KW-0687">Ribonucleoprotein</keyword>
<dbReference type="GO" id="GO:0032040">
    <property type="term" value="C:small-subunit processome"/>
    <property type="evidence" value="ECO:0007669"/>
    <property type="project" value="TreeGrafter"/>
</dbReference>
<accession>A0A7N6ABW3</accession>
<dbReference type="GO" id="GO:0019843">
    <property type="term" value="F:rRNA binding"/>
    <property type="evidence" value="ECO:0007669"/>
    <property type="project" value="InterPro"/>
</dbReference>
<dbReference type="GO" id="GO:0034457">
    <property type="term" value="C:Mpp10 complex"/>
    <property type="evidence" value="ECO:0007669"/>
    <property type="project" value="Ensembl"/>
</dbReference>
<dbReference type="SMART" id="SM01390">
    <property type="entry name" value="Ribosomal_S4"/>
    <property type="match status" value="1"/>
</dbReference>
<name>A0A7N6ABW3_ANATE</name>
<gene>
    <name evidence="5" type="primary">IMP3</name>
</gene>
<dbReference type="Pfam" id="PF00163">
    <property type="entry name" value="Ribosomal_S4"/>
    <property type="match status" value="1"/>
</dbReference>
<reference evidence="5" key="3">
    <citation type="submission" date="2025-09" db="UniProtKB">
        <authorList>
            <consortium name="Ensembl"/>
        </authorList>
    </citation>
    <scope>IDENTIFICATION</scope>
</reference>
<protein>
    <recommendedName>
        <fullName evidence="4">Small ribosomal subunit protein uS4 N-terminal domain-containing protein</fullName>
    </recommendedName>
</protein>
<evidence type="ECO:0000256" key="3">
    <source>
        <dbReference type="ARBA" id="ARBA00023274"/>
    </source>
</evidence>
<feature type="domain" description="Small ribosomal subunit protein uS4 N-terminal" evidence="4">
    <location>
        <begin position="4"/>
        <end position="107"/>
    </location>
</feature>
<organism evidence="5 6">
    <name type="scientific">Anabas testudineus</name>
    <name type="common">Climbing perch</name>
    <name type="synonym">Anthias testudineus</name>
    <dbReference type="NCBI Taxonomy" id="64144"/>
    <lineage>
        <taxon>Eukaryota</taxon>
        <taxon>Metazoa</taxon>
        <taxon>Chordata</taxon>
        <taxon>Craniata</taxon>
        <taxon>Vertebrata</taxon>
        <taxon>Euteleostomi</taxon>
        <taxon>Actinopterygii</taxon>
        <taxon>Neopterygii</taxon>
        <taxon>Teleostei</taxon>
        <taxon>Neoteleostei</taxon>
        <taxon>Acanthomorphata</taxon>
        <taxon>Anabantaria</taxon>
        <taxon>Anabantiformes</taxon>
        <taxon>Anabantoidei</taxon>
        <taxon>Anabantidae</taxon>
        <taxon>Anabas</taxon>
    </lineage>
</organism>
<dbReference type="AlphaFoldDB" id="A0A7N6ABW3"/>
<comment type="similarity">
    <text evidence="1">Belongs to the universal ribosomal protein uS4 family.</text>
</comment>
<reference evidence="5" key="2">
    <citation type="submission" date="2025-08" db="UniProtKB">
        <authorList>
            <consortium name="Ensembl"/>
        </authorList>
    </citation>
    <scope>IDENTIFICATION</scope>
</reference>
<dbReference type="InterPro" id="IPR022801">
    <property type="entry name" value="Ribosomal_uS4"/>
</dbReference>
<evidence type="ECO:0000259" key="4">
    <source>
        <dbReference type="SMART" id="SM01390"/>
    </source>
</evidence>
<dbReference type="SUPFAM" id="SSF55174">
    <property type="entry name" value="Alpha-L RNA-binding motif"/>
    <property type="match status" value="1"/>
</dbReference>
<keyword evidence="6" id="KW-1185">Reference proteome</keyword>
<dbReference type="PANTHER" id="PTHR11831">
    <property type="entry name" value="30S 40S RIBOSOMAL PROTEIN"/>
    <property type="match status" value="1"/>
</dbReference>
<evidence type="ECO:0000256" key="2">
    <source>
        <dbReference type="ARBA" id="ARBA00022884"/>
    </source>
</evidence>
<dbReference type="GO" id="GO:0030515">
    <property type="term" value="F:snoRNA binding"/>
    <property type="evidence" value="ECO:0007669"/>
    <property type="project" value="TreeGrafter"/>
</dbReference>
<dbReference type="Proteomes" id="UP000265040">
    <property type="component" value="Chromosome 17"/>
</dbReference>